<dbReference type="RefSeq" id="WP_332864222.1">
    <property type="nucleotide sequence ID" value="NZ_JBAFSM010000009.1"/>
</dbReference>
<dbReference type="Proteomes" id="UP001328733">
    <property type="component" value="Unassembled WGS sequence"/>
</dbReference>
<gene>
    <name evidence="2" type="ORF">V0288_06465</name>
</gene>
<proteinExistence type="predicted"/>
<dbReference type="AlphaFoldDB" id="A0AAW9QTD8"/>
<protein>
    <submittedName>
        <fullName evidence="2">Uncharacterized protein</fullName>
    </submittedName>
</protein>
<accession>A0AAW9QTD8</accession>
<feature type="region of interest" description="Disordered" evidence="1">
    <location>
        <begin position="1"/>
        <end position="46"/>
    </location>
</feature>
<sequence>MVPSKRGQIEESGVRSQESGVRRQENNYLYNLPHPPHLPRSTPVPRRDFFSPNYYLRAIG</sequence>
<dbReference type="EMBL" id="JBAFSM010000009">
    <property type="protein sequence ID" value="MEG3436758.1"/>
    <property type="molecule type" value="Genomic_DNA"/>
</dbReference>
<organism evidence="2 3">
    <name type="scientific">Pannus brasiliensis CCIBt3594</name>
    <dbReference type="NCBI Taxonomy" id="1427578"/>
    <lineage>
        <taxon>Bacteria</taxon>
        <taxon>Bacillati</taxon>
        <taxon>Cyanobacteriota</taxon>
        <taxon>Cyanophyceae</taxon>
        <taxon>Oscillatoriophycideae</taxon>
        <taxon>Chroococcales</taxon>
        <taxon>Microcystaceae</taxon>
        <taxon>Pannus</taxon>
    </lineage>
</organism>
<evidence type="ECO:0000256" key="1">
    <source>
        <dbReference type="SAM" id="MobiDB-lite"/>
    </source>
</evidence>
<keyword evidence="3" id="KW-1185">Reference proteome</keyword>
<evidence type="ECO:0000313" key="2">
    <source>
        <dbReference type="EMBL" id="MEG3436758.1"/>
    </source>
</evidence>
<reference evidence="2 3" key="1">
    <citation type="submission" date="2024-01" db="EMBL/GenBank/DDBJ databases">
        <title>Genomic insights into the taxonomy and metabolism of the cyanobacterium Pannus brasiliensis CCIBt3594.</title>
        <authorList>
            <person name="Machado M."/>
            <person name="Botero N.B."/>
            <person name="Andreote A.P.D."/>
            <person name="Feitosa A.M.T."/>
            <person name="Popin R."/>
            <person name="Sivonen K."/>
            <person name="Fiore M.F."/>
        </authorList>
    </citation>
    <scope>NUCLEOTIDE SEQUENCE [LARGE SCALE GENOMIC DNA]</scope>
    <source>
        <strain evidence="2 3">CCIBt3594</strain>
    </source>
</reference>
<evidence type="ECO:0000313" key="3">
    <source>
        <dbReference type="Proteomes" id="UP001328733"/>
    </source>
</evidence>
<name>A0AAW9QTD8_9CHRO</name>
<comment type="caution">
    <text evidence="2">The sequence shown here is derived from an EMBL/GenBank/DDBJ whole genome shotgun (WGS) entry which is preliminary data.</text>
</comment>